<proteinExistence type="predicted"/>
<sequence length="42" mass="4668">MPRGRGGPAFEFWRGIPTTGKRRRRRRSRGRKGGGVGRSDAA</sequence>
<reference evidence="2 3" key="1">
    <citation type="submission" date="2017-08" db="EMBL/GenBank/DDBJ databases">
        <title>Burning lignite coal seam in the remote Altai Mountains harbors a hydrogen-driven thermophilic microbial community.</title>
        <authorList>
            <person name="Kadnikov V.V."/>
            <person name="Mardanov A.V."/>
            <person name="Ivasenko D."/>
            <person name="Beletsky A.V."/>
            <person name="Karnachuk O.V."/>
            <person name="Ravin N.V."/>
        </authorList>
    </citation>
    <scope>NUCLEOTIDE SEQUENCE [LARGE SCALE GENOMIC DNA]</scope>
    <source>
        <strain evidence="2">AL33</strain>
    </source>
</reference>
<feature type="compositionally biased region" description="Gly residues" evidence="1">
    <location>
        <begin position="33"/>
        <end position="42"/>
    </location>
</feature>
<accession>A0A2T5GES8</accession>
<feature type="compositionally biased region" description="Basic residues" evidence="1">
    <location>
        <begin position="20"/>
        <end position="32"/>
    </location>
</feature>
<comment type="caution">
    <text evidence="2">The sequence shown here is derived from an EMBL/GenBank/DDBJ whole genome shotgun (WGS) entry which is preliminary data.</text>
</comment>
<evidence type="ECO:0000256" key="1">
    <source>
        <dbReference type="SAM" id="MobiDB-lite"/>
    </source>
</evidence>
<dbReference type="Proteomes" id="UP000244180">
    <property type="component" value="Unassembled WGS sequence"/>
</dbReference>
<gene>
    <name evidence="2" type="ORF">HSCHL_2282</name>
</gene>
<organism evidence="2 3">
    <name type="scientific">Hydrogenibacillus schlegelii</name>
    <name type="common">Bacillus schlegelii</name>
    <dbReference type="NCBI Taxonomy" id="1484"/>
    <lineage>
        <taxon>Bacteria</taxon>
        <taxon>Bacillati</taxon>
        <taxon>Bacillota</taxon>
        <taxon>Bacilli</taxon>
        <taxon>Bacillales</taxon>
        <taxon>Bacillales Family X. Incertae Sedis</taxon>
        <taxon>Hydrogenibacillus</taxon>
    </lineage>
</organism>
<protein>
    <submittedName>
        <fullName evidence="2">Uncharacterized protein</fullName>
    </submittedName>
</protein>
<dbReference type="AlphaFoldDB" id="A0A2T5GES8"/>
<dbReference type="EMBL" id="PEBV01000002">
    <property type="protein sequence ID" value="PTQ54691.1"/>
    <property type="molecule type" value="Genomic_DNA"/>
</dbReference>
<evidence type="ECO:0000313" key="2">
    <source>
        <dbReference type="EMBL" id="PTQ54691.1"/>
    </source>
</evidence>
<evidence type="ECO:0000313" key="3">
    <source>
        <dbReference type="Proteomes" id="UP000244180"/>
    </source>
</evidence>
<name>A0A2T5GES8_HYDSH</name>
<feature type="region of interest" description="Disordered" evidence="1">
    <location>
        <begin position="1"/>
        <end position="42"/>
    </location>
</feature>